<dbReference type="Pfam" id="PF13966">
    <property type="entry name" value="zf-RVT"/>
    <property type="match status" value="1"/>
</dbReference>
<name>A0AAW2UVX1_9LAMI</name>
<gene>
    <name evidence="2" type="ORF">Slati_3129900</name>
</gene>
<comment type="caution">
    <text evidence="2">The sequence shown here is derived from an EMBL/GenBank/DDBJ whole genome shotgun (WGS) entry which is preliminary data.</text>
</comment>
<organism evidence="2">
    <name type="scientific">Sesamum latifolium</name>
    <dbReference type="NCBI Taxonomy" id="2727402"/>
    <lineage>
        <taxon>Eukaryota</taxon>
        <taxon>Viridiplantae</taxon>
        <taxon>Streptophyta</taxon>
        <taxon>Embryophyta</taxon>
        <taxon>Tracheophyta</taxon>
        <taxon>Spermatophyta</taxon>
        <taxon>Magnoliopsida</taxon>
        <taxon>eudicotyledons</taxon>
        <taxon>Gunneridae</taxon>
        <taxon>Pentapetalae</taxon>
        <taxon>asterids</taxon>
        <taxon>lamiids</taxon>
        <taxon>Lamiales</taxon>
        <taxon>Pedaliaceae</taxon>
        <taxon>Sesamum</taxon>
    </lineage>
</organism>
<reference evidence="2" key="1">
    <citation type="submission" date="2020-06" db="EMBL/GenBank/DDBJ databases">
        <authorList>
            <person name="Li T."/>
            <person name="Hu X."/>
            <person name="Zhang T."/>
            <person name="Song X."/>
            <person name="Zhang H."/>
            <person name="Dai N."/>
            <person name="Sheng W."/>
            <person name="Hou X."/>
            <person name="Wei L."/>
        </authorList>
    </citation>
    <scope>NUCLEOTIDE SEQUENCE</scope>
    <source>
        <strain evidence="2">KEN1</strain>
        <tissue evidence="2">Leaf</tissue>
    </source>
</reference>
<feature type="domain" description="Reverse transcriptase zinc-binding" evidence="1">
    <location>
        <begin position="260"/>
        <end position="336"/>
    </location>
</feature>
<evidence type="ECO:0000259" key="1">
    <source>
        <dbReference type="Pfam" id="PF13966"/>
    </source>
</evidence>
<accession>A0AAW2UVX1</accession>
<sequence length="534" mass="59885">MVMNNDLTRPYTPDEITRALQQMHPLKSPGSDEAFSNMISKAETEGRIEGVVVSRRTPKIFHLLFVDDTLIFCQATPDALHCVKDILSEFEASTRLKINNDKSAMVFNKNVEASSRTVLADILNFETEGILSKVLGQKYFSETNFFEARLGSSCTWHSLLATRELLVAGLRWEIGDGRSVPIVGHPWLPRPLSFQLICKPKALADNTRVVALLSSDSEWNKRLVEDEFSPLDAECILGIKLKGNGVSDSLVWHYESHSRFIVGSAYRVAQEQGKWAGSSLPASSWKFIWISKAPPKVLMFAWRCARDALPTLANLGKRGIDINEGCYGCLATEEDTELPFARLVWAISDLQWSAINSWSSSSEEWLRMVYNEIRGPDYDYFLALCWAIWGGEIGESLKVLSQMLQRLFGLLEDALGNLSFGVSLMTPQGSCSLFLASGVVYGTSGKPYFIPTSGCRLWEAIFYFDFGVSLMAPQEHFILTSVSLMHLKEAVFYSDFGCRLWHLKEAIFGSDFGVSLMAPQGSRFLFCCSFQRMM</sequence>
<reference evidence="2" key="2">
    <citation type="journal article" date="2024" name="Plant">
        <title>Genomic evolution and insights into agronomic trait innovations of Sesamum species.</title>
        <authorList>
            <person name="Miao H."/>
            <person name="Wang L."/>
            <person name="Qu L."/>
            <person name="Liu H."/>
            <person name="Sun Y."/>
            <person name="Le M."/>
            <person name="Wang Q."/>
            <person name="Wei S."/>
            <person name="Zheng Y."/>
            <person name="Lin W."/>
            <person name="Duan Y."/>
            <person name="Cao H."/>
            <person name="Xiong S."/>
            <person name="Wang X."/>
            <person name="Wei L."/>
            <person name="Li C."/>
            <person name="Ma Q."/>
            <person name="Ju M."/>
            <person name="Zhao R."/>
            <person name="Li G."/>
            <person name="Mu C."/>
            <person name="Tian Q."/>
            <person name="Mei H."/>
            <person name="Zhang T."/>
            <person name="Gao T."/>
            <person name="Zhang H."/>
        </authorList>
    </citation>
    <scope>NUCLEOTIDE SEQUENCE</scope>
    <source>
        <strain evidence="2">KEN1</strain>
    </source>
</reference>
<dbReference type="EMBL" id="JACGWN010000011">
    <property type="protein sequence ID" value="KAL0421070.1"/>
    <property type="molecule type" value="Genomic_DNA"/>
</dbReference>
<dbReference type="AlphaFoldDB" id="A0AAW2UVX1"/>
<evidence type="ECO:0000313" key="2">
    <source>
        <dbReference type="EMBL" id="KAL0421070.1"/>
    </source>
</evidence>
<protein>
    <recommendedName>
        <fullName evidence="1">Reverse transcriptase zinc-binding domain-containing protein</fullName>
    </recommendedName>
</protein>
<dbReference type="InterPro" id="IPR026960">
    <property type="entry name" value="RVT-Znf"/>
</dbReference>
<proteinExistence type="predicted"/>